<proteinExistence type="predicted"/>
<evidence type="ECO:0000256" key="2">
    <source>
        <dbReference type="ARBA" id="ARBA00001946"/>
    </source>
</evidence>
<evidence type="ECO:0000256" key="1">
    <source>
        <dbReference type="ARBA" id="ARBA00001936"/>
    </source>
</evidence>
<dbReference type="CDD" id="cd03426">
    <property type="entry name" value="NUDIX_CoAse_Nudt7"/>
    <property type="match status" value="1"/>
</dbReference>
<keyword evidence="5" id="KW-0460">Magnesium</keyword>
<dbReference type="InterPro" id="IPR000086">
    <property type="entry name" value="NUDIX_hydrolase_dom"/>
</dbReference>
<comment type="caution">
    <text evidence="8">The sequence shown here is derived from an EMBL/GenBank/DDBJ whole genome shotgun (WGS) entry which is preliminary data.</text>
</comment>
<comment type="cofactor">
    <cofactor evidence="2">
        <name>Mg(2+)</name>
        <dbReference type="ChEBI" id="CHEBI:18420"/>
    </cofactor>
</comment>
<dbReference type="InterPro" id="IPR045121">
    <property type="entry name" value="CoAse"/>
</dbReference>
<keyword evidence="4" id="KW-0378">Hydrolase</keyword>
<keyword evidence="6" id="KW-0464">Manganese</keyword>
<dbReference type="PANTHER" id="PTHR12992:SF11">
    <property type="entry name" value="MITOCHONDRIAL COENZYME A DIPHOSPHATASE NUDT8"/>
    <property type="match status" value="1"/>
</dbReference>
<name>A0ABU2GAY4_9EURY</name>
<keyword evidence="9" id="KW-1185">Reference proteome</keyword>
<evidence type="ECO:0000256" key="4">
    <source>
        <dbReference type="ARBA" id="ARBA00022801"/>
    </source>
</evidence>
<evidence type="ECO:0000256" key="6">
    <source>
        <dbReference type="ARBA" id="ARBA00023211"/>
    </source>
</evidence>
<accession>A0ABU2GAY4</accession>
<dbReference type="InterPro" id="IPR020084">
    <property type="entry name" value="NUDIX_hydrolase_CS"/>
</dbReference>
<protein>
    <submittedName>
        <fullName evidence="8">CoA pyrophosphatase</fullName>
    </submittedName>
</protein>
<sequence length="199" mass="22284">MDLSRVSSHGAETIADANRQAAVVAPVLVRGGEDHVLFTKRADHLGEHPGQMSFPGGGREPSDEDLRETALREAYEEIGLLRDEVEFFGRLDDIGTVTDYSVTPFVARVPDRKYDPDEREVAEIAVLAESDLTNLDNYESEQRMHPKYGDHRIHFFHVDGYTVWGATGRMLVQLLELATDWEAPAEPDRVVDPDAELPL</sequence>
<gene>
    <name evidence="8" type="ORF">NDI76_04280</name>
</gene>
<dbReference type="Pfam" id="PF00293">
    <property type="entry name" value="NUDIX"/>
    <property type="match status" value="1"/>
</dbReference>
<evidence type="ECO:0000256" key="5">
    <source>
        <dbReference type="ARBA" id="ARBA00022842"/>
    </source>
</evidence>
<dbReference type="SUPFAM" id="SSF55811">
    <property type="entry name" value="Nudix"/>
    <property type="match status" value="1"/>
</dbReference>
<dbReference type="RefSeq" id="WP_310922776.1">
    <property type="nucleotide sequence ID" value="NZ_JAMQOP010000001.1"/>
</dbReference>
<dbReference type="EMBL" id="JAMQOP010000001">
    <property type="protein sequence ID" value="MDS0297950.1"/>
    <property type="molecule type" value="Genomic_DNA"/>
</dbReference>
<reference evidence="8 9" key="1">
    <citation type="submission" date="2022-06" db="EMBL/GenBank/DDBJ databases">
        <title>Halogeometricum sp. a new haloarchaeum isolate from saline soil.</title>
        <authorList>
            <person name="Strakova D."/>
            <person name="Galisteo C."/>
            <person name="Sanchez-Porro C."/>
            <person name="Ventosa A."/>
        </authorList>
    </citation>
    <scope>NUCLEOTIDE SEQUENCE [LARGE SCALE GENOMIC DNA]</scope>
    <source>
        <strain evidence="8 9">S1BR25-6</strain>
    </source>
</reference>
<dbReference type="PANTHER" id="PTHR12992">
    <property type="entry name" value="NUDIX HYDROLASE"/>
    <property type="match status" value="1"/>
</dbReference>
<dbReference type="Proteomes" id="UP001257060">
    <property type="component" value="Unassembled WGS sequence"/>
</dbReference>
<dbReference type="PROSITE" id="PS00893">
    <property type="entry name" value="NUDIX_BOX"/>
    <property type="match status" value="1"/>
</dbReference>
<evidence type="ECO:0000313" key="8">
    <source>
        <dbReference type="EMBL" id="MDS0297950.1"/>
    </source>
</evidence>
<evidence type="ECO:0000313" key="9">
    <source>
        <dbReference type="Proteomes" id="UP001257060"/>
    </source>
</evidence>
<comment type="cofactor">
    <cofactor evidence="1">
        <name>Mn(2+)</name>
        <dbReference type="ChEBI" id="CHEBI:29035"/>
    </cofactor>
</comment>
<evidence type="ECO:0000256" key="3">
    <source>
        <dbReference type="ARBA" id="ARBA00022723"/>
    </source>
</evidence>
<feature type="domain" description="Nudix hydrolase" evidence="7">
    <location>
        <begin position="18"/>
        <end position="149"/>
    </location>
</feature>
<dbReference type="InterPro" id="IPR015797">
    <property type="entry name" value="NUDIX_hydrolase-like_dom_sf"/>
</dbReference>
<evidence type="ECO:0000259" key="7">
    <source>
        <dbReference type="PROSITE" id="PS51462"/>
    </source>
</evidence>
<dbReference type="PROSITE" id="PS51462">
    <property type="entry name" value="NUDIX"/>
    <property type="match status" value="1"/>
</dbReference>
<dbReference type="Gene3D" id="3.90.79.10">
    <property type="entry name" value="Nucleoside Triphosphate Pyrophosphohydrolase"/>
    <property type="match status" value="1"/>
</dbReference>
<keyword evidence="3" id="KW-0479">Metal-binding</keyword>
<organism evidence="8 9">
    <name type="scientific">Halogeometricum salsisoli</name>
    <dbReference type="NCBI Taxonomy" id="2950536"/>
    <lineage>
        <taxon>Archaea</taxon>
        <taxon>Methanobacteriati</taxon>
        <taxon>Methanobacteriota</taxon>
        <taxon>Stenosarchaea group</taxon>
        <taxon>Halobacteria</taxon>
        <taxon>Halobacteriales</taxon>
        <taxon>Haloferacaceae</taxon>
        <taxon>Halogeometricum</taxon>
    </lineage>
</organism>